<protein>
    <submittedName>
        <fullName evidence="1">Uncharacterized protein</fullName>
    </submittedName>
</protein>
<comment type="caution">
    <text evidence="1">The sequence shown here is derived from an EMBL/GenBank/DDBJ whole genome shotgun (WGS) entry which is preliminary data.</text>
</comment>
<evidence type="ECO:0000313" key="2">
    <source>
        <dbReference type="Proteomes" id="UP001596020"/>
    </source>
</evidence>
<organism evidence="1 2">
    <name type="scientific">Falsiporphyromonas endometrii</name>
    <dbReference type="NCBI Taxonomy" id="1387297"/>
    <lineage>
        <taxon>Bacteria</taxon>
        <taxon>Pseudomonadati</taxon>
        <taxon>Bacteroidota</taxon>
        <taxon>Bacteroidia</taxon>
        <taxon>Bacteroidales</taxon>
        <taxon>Porphyromonadaceae</taxon>
        <taxon>Falsiporphyromonas</taxon>
    </lineage>
</organism>
<reference evidence="2" key="1">
    <citation type="journal article" date="2019" name="Int. J. Syst. Evol. Microbiol.">
        <title>The Global Catalogue of Microorganisms (GCM) 10K type strain sequencing project: providing services to taxonomists for standard genome sequencing and annotation.</title>
        <authorList>
            <consortium name="The Broad Institute Genomics Platform"/>
            <consortium name="The Broad Institute Genome Sequencing Center for Infectious Disease"/>
            <person name="Wu L."/>
            <person name="Ma J."/>
        </authorList>
    </citation>
    <scope>NUCLEOTIDE SEQUENCE [LARGE SCALE GENOMIC DNA]</scope>
    <source>
        <strain evidence="2">CGMCC 4.7357</strain>
    </source>
</reference>
<gene>
    <name evidence="1" type="ORF">ACFO3G_06460</name>
</gene>
<dbReference type="RefSeq" id="WP_380079111.1">
    <property type="nucleotide sequence ID" value="NZ_JBHSGO010000186.1"/>
</dbReference>
<name>A0ABV9K8A1_9PORP</name>
<accession>A0ABV9K8A1</accession>
<sequence>MKLIILLTILLIAILLGGLFLQRIKIWSFVSEQITITADIKIKHLYHFSLGAVKHAERNLYLLNNITPYYTQKGAQAPLTYTKFPSFPC</sequence>
<dbReference type="EMBL" id="JBHSGO010000186">
    <property type="protein sequence ID" value="MFC4666239.1"/>
    <property type="molecule type" value="Genomic_DNA"/>
</dbReference>
<dbReference type="Proteomes" id="UP001596020">
    <property type="component" value="Unassembled WGS sequence"/>
</dbReference>
<keyword evidence="2" id="KW-1185">Reference proteome</keyword>
<evidence type="ECO:0000313" key="1">
    <source>
        <dbReference type="EMBL" id="MFC4666239.1"/>
    </source>
</evidence>
<proteinExistence type="predicted"/>